<keyword evidence="3 5" id="KW-0378">Hydrolase</keyword>
<feature type="domain" description="Exonuclease VII large subunit C-terminal" evidence="8">
    <location>
        <begin position="124"/>
        <end position="340"/>
    </location>
</feature>
<dbReference type="InterPro" id="IPR025824">
    <property type="entry name" value="OB-fold_nuc-bd_dom"/>
</dbReference>
<evidence type="ECO:0000313" key="11">
    <source>
        <dbReference type="Proteomes" id="UP000199476"/>
    </source>
</evidence>
<evidence type="ECO:0000256" key="7">
    <source>
        <dbReference type="SAM" id="Coils"/>
    </source>
</evidence>
<dbReference type="STRING" id="321763.SAMN04488692_11361"/>
<feature type="coiled-coil region" evidence="7">
    <location>
        <begin position="273"/>
        <end position="300"/>
    </location>
</feature>
<reference evidence="10 11" key="1">
    <citation type="submission" date="2016-10" db="EMBL/GenBank/DDBJ databases">
        <authorList>
            <person name="de Groot N.N."/>
        </authorList>
    </citation>
    <scope>NUCLEOTIDE SEQUENCE [LARGE SCALE GENOMIC DNA]</scope>
    <source>
        <strain evidence="10 11">SLAS-1</strain>
    </source>
</reference>
<name>A0A1G9PND9_9FIRM</name>
<evidence type="ECO:0000256" key="5">
    <source>
        <dbReference type="HAMAP-Rule" id="MF_00378"/>
    </source>
</evidence>
<keyword evidence="4 5" id="KW-0269">Exonuclease</keyword>
<keyword evidence="11" id="KW-1185">Reference proteome</keyword>
<feature type="domain" description="OB-fold nucleic acid binding" evidence="9">
    <location>
        <begin position="6"/>
        <end position="100"/>
    </location>
</feature>
<evidence type="ECO:0000313" key="10">
    <source>
        <dbReference type="EMBL" id="SDL99727.1"/>
    </source>
</evidence>
<dbReference type="InterPro" id="IPR003753">
    <property type="entry name" value="Exonuc_VII_L"/>
</dbReference>
<evidence type="ECO:0000259" key="9">
    <source>
        <dbReference type="Pfam" id="PF13742"/>
    </source>
</evidence>
<dbReference type="PANTHER" id="PTHR30008">
    <property type="entry name" value="EXODEOXYRIBONUCLEASE 7 LARGE SUBUNIT"/>
    <property type="match status" value="1"/>
</dbReference>
<dbReference type="RefSeq" id="WP_089760554.1">
    <property type="nucleotide sequence ID" value="NZ_FNGO01000013.1"/>
</dbReference>
<dbReference type="OrthoDB" id="9802795at2"/>
<comment type="function">
    <text evidence="5">Bidirectionally degrades single-stranded DNA into large acid-insoluble oligonucleotides, which are then degraded further into small acid-soluble oligonucleotides.</text>
</comment>
<keyword evidence="2 5" id="KW-0540">Nuclease</keyword>
<keyword evidence="7" id="KW-0175">Coiled coil</keyword>
<dbReference type="CDD" id="cd04489">
    <property type="entry name" value="ExoVII_LU_OBF"/>
    <property type="match status" value="1"/>
</dbReference>
<dbReference type="EC" id="3.1.11.6" evidence="5"/>
<proteinExistence type="inferred from homology"/>
<organism evidence="10 11">
    <name type="scientific">Halarsenatibacter silvermanii</name>
    <dbReference type="NCBI Taxonomy" id="321763"/>
    <lineage>
        <taxon>Bacteria</taxon>
        <taxon>Bacillati</taxon>
        <taxon>Bacillota</taxon>
        <taxon>Clostridia</taxon>
        <taxon>Halanaerobiales</taxon>
        <taxon>Halarsenatibacteraceae</taxon>
        <taxon>Halarsenatibacter</taxon>
    </lineage>
</organism>
<accession>A0A1G9PND9</accession>
<dbReference type="Proteomes" id="UP000199476">
    <property type="component" value="Unassembled WGS sequence"/>
</dbReference>
<evidence type="ECO:0000256" key="1">
    <source>
        <dbReference type="ARBA" id="ARBA00022490"/>
    </source>
</evidence>
<dbReference type="AlphaFoldDB" id="A0A1G9PND9"/>
<protein>
    <recommendedName>
        <fullName evidence="5">Exodeoxyribonuclease 7 large subunit</fullName>
        <ecNumber evidence="5">3.1.11.6</ecNumber>
    </recommendedName>
    <alternativeName>
        <fullName evidence="5">Exodeoxyribonuclease VII large subunit</fullName>
        <shortName evidence="5">Exonuclease VII large subunit</shortName>
    </alternativeName>
</protein>
<dbReference type="GO" id="GO:0009318">
    <property type="term" value="C:exodeoxyribonuclease VII complex"/>
    <property type="evidence" value="ECO:0007669"/>
    <property type="project" value="UniProtKB-UniRule"/>
</dbReference>
<keyword evidence="1 5" id="KW-0963">Cytoplasm</keyword>
<comment type="similarity">
    <text evidence="5 6">Belongs to the XseA family.</text>
</comment>
<dbReference type="NCBIfam" id="TIGR00237">
    <property type="entry name" value="xseA"/>
    <property type="match status" value="1"/>
</dbReference>
<evidence type="ECO:0000259" key="8">
    <source>
        <dbReference type="Pfam" id="PF02601"/>
    </source>
</evidence>
<dbReference type="HAMAP" id="MF_00378">
    <property type="entry name" value="Exonuc_7_L"/>
    <property type="match status" value="1"/>
</dbReference>
<dbReference type="GO" id="GO:0006308">
    <property type="term" value="P:DNA catabolic process"/>
    <property type="evidence" value="ECO:0007669"/>
    <property type="project" value="UniProtKB-UniRule"/>
</dbReference>
<evidence type="ECO:0000256" key="2">
    <source>
        <dbReference type="ARBA" id="ARBA00022722"/>
    </source>
</evidence>
<dbReference type="Pfam" id="PF13742">
    <property type="entry name" value="tRNA_anti_2"/>
    <property type="match status" value="1"/>
</dbReference>
<dbReference type="Pfam" id="PF02601">
    <property type="entry name" value="Exonuc_VII_L"/>
    <property type="match status" value="1"/>
</dbReference>
<evidence type="ECO:0000256" key="4">
    <source>
        <dbReference type="ARBA" id="ARBA00022839"/>
    </source>
</evidence>
<comment type="subunit">
    <text evidence="5">Heterooligomer composed of large and small subunits.</text>
</comment>
<sequence>MESKAYSVSEVTSYIKNLLTLDETLSHLVVEGELSNFHHHTSGHMYFTLKDDSSRLQSVMFESSNKSLDFEPEDGQQVKATGYVDVYEPRGEYQLYVRKLEKLGAGELYQKYLELKNKLEQEGLFAEERKQELPFLPAKIGLVTSPTGAAIRDILSVLKRRFGPVSVLIAPAHVQGESSEAELIRGIEYLENRDEIDLIIISRGGGSLEDLWSFNSEKLARKIAAADIPIISGVGHETDFTIADFAADVRAATPSAAAELAVQDYIELSGSLERLGERMNSALERRLKEAENRLASIKKRPVWRDPERMLSTAEQKMDNLTHRFARELGDYFQKRCDQISGLAGQLDNLSPLKILSRGYSITRSEDGSPITEVSRVEKGDRLETLLSGGSLESEVKKVREEDDIIE</sequence>
<dbReference type="PANTHER" id="PTHR30008:SF0">
    <property type="entry name" value="EXODEOXYRIBONUCLEASE 7 LARGE SUBUNIT"/>
    <property type="match status" value="1"/>
</dbReference>
<evidence type="ECO:0000256" key="6">
    <source>
        <dbReference type="RuleBase" id="RU004355"/>
    </source>
</evidence>
<gene>
    <name evidence="5" type="primary">xseA</name>
    <name evidence="10" type="ORF">SAMN04488692_11361</name>
</gene>
<dbReference type="InterPro" id="IPR020579">
    <property type="entry name" value="Exonuc_VII_lsu_C"/>
</dbReference>
<comment type="catalytic activity">
    <reaction evidence="5 6">
        <text>Exonucleolytic cleavage in either 5'- to 3'- or 3'- to 5'-direction to yield nucleoside 5'-phosphates.</text>
        <dbReference type="EC" id="3.1.11.6"/>
    </reaction>
</comment>
<evidence type="ECO:0000256" key="3">
    <source>
        <dbReference type="ARBA" id="ARBA00022801"/>
    </source>
</evidence>
<comment type="subcellular location">
    <subcellularLocation>
        <location evidence="5 6">Cytoplasm</location>
    </subcellularLocation>
</comment>
<dbReference type="GO" id="GO:0003676">
    <property type="term" value="F:nucleic acid binding"/>
    <property type="evidence" value="ECO:0007669"/>
    <property type="project" value="InterPro"/>
</dbReference>
<dbReference type="GO" id="GO:0008855">
    <property type="term" value="F:exodeoxyribonuclease VII activity"/>
    <property type="evidence" value="ECO:0007669"/>
    <property type="project" value="UniProtKB-UniRule"/>
</dbReference>
<dbReference type="GO" id="GO:0005737">
    <property type="term" value="C:cytoplasm"/>
    <property type="evidence" value="ECO:0007669"/>
    <property type="project" value="UniProtKB-SubCell"/>
</dbReference>
<dbReference type="EMBL" id="FNGO01000013">
    <property type="protein sequence ID" value="SDL99727.1"/>
    <property type="molecule type" value="Genomic_DNA"/>
</dbReference>